<evidence type="ECO:0000313" key="3">
    <source>
        <dbReference type="Proteomes" id="UP000235916"/>
    </source>
</evidence>
<dbReference type="RefSeq" id="WP_102767716.1">
    <property type="nucleotide sequence ID" value="NZ_POSP01000003.1"/>
</dbReference>
<reference evidence="2 3" key="1">
    <citation type="submission" date="2018-01" db="EMBL/GenBank/DDBJ databases">
        <title>Draft genome sequence of Paucibacter aquatile CR182 isolated from freshwater of the Nakdong River.</title>
        <authorList>
            <person name="Choi A."/>
            <person name="Chung E.J."/>
        </authorList>
    </citation>
    <scope>NUCLEOTIDE SEQUENCE [LARGE SCALE GENOMIC DNA]</scope>
    <source>
        <strain evidence="2 3">CR182</strain>
    </source>
</reference>
<dbReference type="InterPro" id="IPR018168">
    <property type="entry name" value="Ubi_Hdrlase_CS"/>
</dbReference>
<name>A0A2N8KWG7_9BURK</name>
<evidence type="ECO:0000313" key="2">
    <source>
        <dbReference type="EMBL" id="PND37797.1"/>
    </source>
</evidence>
<dbReference type="Gene3D" id="3.50.50.60">
    <property type="entry name" value="FAD/NAD(P)-binding domain"/>
    <property type="match status" value="2"/>
</dbReference>
<evidence type="ECO:0000259" key="1">
    <source>
        <dbReference type="Pfam" id="PF01494"/>
    </source>
</evidence>
<accession>A0A2N8KWG7</accession>
<dbReference type="Pfam" id="PF01494">
    <property type="entry name" value="FAD_binding_3"/>
    <property type="match status" value="1"/>
</dbReference>
<proteinExistence type="predicted"/>
<keyword evidence="3" id="KW-1185">Reference proteome</keyword>
<dbReference type="PANTHER" id="PTHR43876:SF25">
    <property type="entry name" value="MONOOXYGENASE NMA2164"/>
    <property type="match status" value="1"/>
</dbReference>
<dbReference type="SUPFAM" id="SSF51905">
    <property type="entry name" value="FAD/NAD(P)-binding domain"/>
    <property type="match status" value="1"/>
</dbReference>
<protein>
    <submittedName>
        <fullName evidence="2">2-octaprenyl-3-methyl-6-methoxy-1,4-benzoquinol hydroxylase</fullName>
    </submittedName>
</protein>
<dbReference type="Proteomes" id="UP000235916">
    <property type="component" value="Unassembled WGS sequence"/>
</dbReference>
<gene>
    <name evidence="2" type="ORF">C1O66_09845</name>
</gene>
<dbReference type="InterPro" id="IPR036188">
    <property type="entry name" value="FAD/NAD-bd_sf"/>
</dbReference>
<comment type="caution">
    <text evidence="2">The sequence shown here is derived from an EMBL/GenBank/DDBJ whole genome shotgun (WGS) entry which is preliminary data.</text>
</comment>
<dbReference type="AlphaFoldDB" id="A0A2N8KWG7"/>
<dbReference type="EMBL" id="POSP01000003">
    <property type="protein sequence ID" value="PND37797.1"/>
    <property type="molecule type" value="Genomic_DNA"/>
</dbReference>
<dbReference type="InterPro" id="IPR051205">
    <property type="entry name" value="UbiH/COQ6_monooxygenase"/>
</dbReference>
<dbReference type="OrthoDB" id="9769565at2"/>
<dbReference type="PRINTS" id="PR00420">
    <property type="entry name" value="RNGMNOXGNASE"/>
</dbReference>
<dbReference type="PANTHER" id="PTHR43876">
    <property type="entry name" value="UBIQUINONE BIOSYNTHESIS MONOOXYGENASE COQ6, MITOCHONDRIAL"/>
    <property type="match status" value="1"/>
</dbReference>
<organism evidence="2 3">
    <name type="scientific">Kinneretia aquatilis</name>
    <dbReference type="NCBI Taxonomy" id="2070761"/>
    <lineage>
        <taxon>Bacteria</taxon>
        <taxon>Pseudomonadati</taxon>
        <taxon>Pseudomonadota</taxon>
        <taxon>Betaproteobacteria</taxon>
        <taxon>Burkholderiales</taxon>
        <taxon>Sphaerotilaceae</taxon>
        <taxon>Roseateles</taxon>
    </lineage>
</organism>
<dbReference type="InterPro" id="IPR002938">
    <property type="entry name" value="FAD-bd"/>
</dbReference>
<dbReference type="Gene3D" id="3.30.9.10">
    <property type="entry name" value="D-Amino Acid Oxidase, subunit A, domain 2"/>
    <property type="match status" value="1"/>
</dbReference>
<dbReference type="PROSITE" id="PS01304">
    <property type="entry name" value="UBIH"/>
    <property type="match status" value="1"/>
</dbReference>
<sequence>MQTYDVLVRGSGCVGRSLALALGAQGLRVALLGSAEATPAQREDVRSYALNAAAVRLLRELKVWDSLPPSALSPVYDMKIHGDAPGSLLEFSAWSQGVSELAFIVDAGALEQQLAVALRFAPHVQLVDSPVPAALTALCEGRASAARAELGVKFELNSYGQRGIAARLRCDRPHQGVARQWFRSPDVLALLPIAAPEAGASYGLVWSVPEARAEELLALDEASFEAALNDICGAEVGALSLASARGTWPLALARAEPVQGPGWVLLGDAAHLVHPLAGQGLNLGLADVAALARVLAGRESWRPLGDERLLRRYARERQLDTWAMGELTDGLLRLFASDLEPVRRLRNQGLSTLNTLSPLKRWLTARALGA</sequence>
<dbReference type="GO" id="GO:0071949">
    <property type="term" value="F:FAD binding"/>
    <property type="evidence" value="ECO:0007669"/>
    <property type="project" value="InterPro"/>
</dbReference>
<feature type="domain" description="FAD-binding" evidence="1">
    <location>
        <begin position="130"/>
        <end position="324"/>
    </location>
</feature>